<comment type="caution">
    <text evidence="3">The sequence shown here is derived from an EMBL/GenBank/DDBJ whole genome shotgun (WGS) entry which is preliminary data.</text>
</comment>
<evidence type="ECO:0000313" key="3">
    <source>
        <dbReference type="EMBL" id="KAL2071601.1"/>
    </source>
</evidence>
<reference evidence="3 4" key="1">
    <citation type="journal article" date="2024" name="Commun. Biol.">
        <title>Comparative genomic analysis of thermophilic fungi reveals convergent evolutionary adaptations and gene losses.</title>
        <authorList>
            <person name="Steindorff A.S."/>
            <person name="Aguilar-Pontes M.V."/>
            <person name="Robinson A.J."/>
            <person name="Andreopoulos B."/>
            <person name="LaButti K."/>
            <person name="Kuo A."/>
            <person name="Mondo S."/>
            <person name="Riley R."/>
            <person name="Otillar R."/>
            <person name="Haridas S."/>
            <person name="Lipzen A."/>
            <person name="Grimwood J."/>
            <person name="Schmutz J."/>
            <person name="Clum A."/>
            <person name="Reid I.D."/>
            <person name="Moisan M.C."/>
            <person name="Butler G."/>
            <person name="Nguyen T.T.M."/>
            <person name="Dewar K."/>
            <person name="Conant G."/>
            <person name="Drula E."/>
            <person name="Henrissat B."/>
            <person name="Hansel C."/>
            <person name="Singer S."/>
            <person name="Hutchinson M.I."/>
            <person name="de Vries R.P."/>
            <person name="Natvig D.O."/>
            <person name="Powell A.J."/>
            <person name="Tsang A."/>
            <person name="Grigoriev I.V."/>
        </authorList>
    </citation>
    <scope>NUCLEOTIDE SEQUENCE [LARGE SCALE GENOMIC DNA]</scope>
    <source>
        <strain evidence="3 4">CBS 494.80</strain>
    </source>
</reference>
<dbReference type="EMBL" id="JAZHXI010000005">
    <property type="protein sequence ID" value="KAL2071601.1"/>
    <property type="molecule type" value="Genomic_DNA"/>
</dbReference>
<protein>
    <recommendedName>
        <fullName evidence="5">Extracellular membrane protein CFEM domain-containing protein</fullName>
    </recommendedName>
</protein>
<evidence type="ECO:0000256" key="2">
    <source>
        <dbReference type="SAM" id="SignalP"/>
    </source>
</evidence>
<gene>
    <name evidence="3" type="ORF">VTL71DRAFT_12836</name>
</gene>
<evidence type="ECO:0008006" key="5">
    <source>
        <dbReference type="Google" id="ProtNLM"/>
    </source>
</evidence>
<keyword evidence="2" id="KW-0732">Signal</keyword>
<organism evidence="3 4">
    <name type="scientific">Oculimacula yallundae</name>
    <dbReference type="NCBI Taxonomy" id="86028"/>
    <lineage>
        <taxon>Eukaryota</taxon>
        <taxon>Fungi</taxon>
        <taxon>Dikarya</taxon>
        <taxon>Ascomycota</taxon>
        <taxon>Pezizomycotina</taxon>
        <taxon>Leotiomycetes</taxon>
        <taxon>Helotiales</taxon>
        <taxon>Ploettnerulaceae</taxon>
        <taxon>Oculimacula</taxon>
    </lineage>
</organism>
<feature type="signal peptide" evidence="2">
    <location>
        <begin position="1"/>
        <end position="17"/>
    </location>
</feature>
<feature type="compositionally biased region" description="Low complexity" evidence="1">
    <location>
        <begin position="142"/>
        <end position="157"/>
    </location>
</feature>
<proteinExistence type="predicted"/>
<evidence type="ECO:0000256" key="1">
    <source>
        <dbReference type="SAM" id="MobiDB-lite"/>
    </source>
</evidence>
<keyword evidence="4" id="KW-1185">Reference proteome</keyword>
<feature type="region of interest" description="Disordered" evidence="1">
    <location>
        <begin position="115"/>
        <end position="163"/>
    </location>
</feature>
<feature type="compositionally biased region" description="Low complexity" evidence="1">
    <location>
        <begin position="115"/>
        <end position="135"/>
    </location>
</feature>
<feature type="chain" id="PRO_5047012696" description="Extracellular membrane protein CFEM domain-containing protein" evidence="2">
    <location>
        <begin position="18"/>
        <end position="181"/>
    </location>
</feature>
<name>A0ABR4CQF4_9HELO</name>
<dbReference type="Proteomes" id="UP001595075">
    <property type="component" value="Unassembled WGS sequence"/>
</dbReference>
<accession>A0ABR4CQF4</accession>
<sequence>MQFSLLPVSLLLSLATAQSTITFSSKASTSTACAGQGVLDSCIASTKAIVANCASTDYGCLCQKWDDVLTCYTRSGCNDDPTQATAQNNKDTYCANASIYSSSTTTPISRDVATTSASTTATTTGTGATSAQTTANNGDVRAASTSSGAAASPTQSGSGAGREGVVGLGGVVVGLVGAMFL</sequence>
<evidence type="ECO:0000313" key="4">
    <source>
        <dbReference type="Proteomes" id="UP001595075"/>
    </source>
</evidence>